<dbReference type="RefSeq" id="WP_186408636.1">
    <property type="nucleotide sequence ID" value="NZ_FLQX01000146.1"/>
</dbReference>
<gene>
    <name evidence="3" type="ORF">ACCAA_670031</name>
</gene>
<evidence type="ECO:0000256" key="1">
    <source>
        <dbReference type="SAM" id="MobiDB-lite"/>
    </source>
</evidence>
<dbReference type="InterPro" id="IPR021682">
    <property type="entry name" value="DUF2933"/>
</dbReference>
<dbReference type="EMBL" id="FLQX01000146">
    <property type="protein sequence ID" value="SBT09098.1"/>
    <property type="molecule type" value="Genomic_DNA"/>
</dbReference>
<reference evidence="3 4" key="1">
    <citation type="submission" date="2016-06" db="EMBL/GenBank/DDBJ databases">
        <authorList>
            <person name="Kjaerup R.B."/>
            <person name="Dalgaard T.S."/>
            <person name="Juul-Madsen H.R."/>
        </authorList>
    </citation>
    <scope>NUCLEOTIDE SEQUENCE [LARGE SCALE GENOMIC DNA]</scope>
    <source>
        <strain evidence="3">3</strain>
    </source>
</reference>
<feature type="region of interest" description="Disordered" evidence="1">
    <location>
        <begin position="1"/>
        <end position="20"/>
    </location>
</feature>
<dbReference type="STRING" id="1860102.ACCAA_670031"/>
<feature type="transmembrane region" description="Helical" evidence="2">
    <location>
        <begin position="24"/>
        <end position="42"/>
    </location>
</feature>
<dbReference type="Proteomes" id="UP000199169">
    <property type="component" value="Unassembled WGS sequence"/>
</dbReference>
<evidence type="ECO:0000313" key="4">
    <source>
        <dbReference type="Proteomes" id="UP000199169"/>
    </source>
</evidence>
<evidence type="ECO:0000313" key="3">
    <source>
        <dbReference type="EMBL" id="SBT09098.1"/>
    </source>
</evidence>
<keyword evidence="2" id="KW-1133">Transmembrane helix</keyword>
<keyword evidence="2" id="KW-0472">Membrane</keyword>
<name>A0A1A8XYH1_9PROT</name>
<evidence type="ECO:0008006" key="5">
    <source>
        <dbReference type="Google" id="ProtNLM"/>
    </source>
</evidence>
<dbReference type="AlphaFoldDB" id="A0A1A8XYH1"/>
<sequence length="87" mass="9877">MNTHDHSANETPRDPSDDRTSRRVKWVFGGFAAFALILLAVEHRTHLLAWLPPWWPWLFLLACPLMHVFMHGGHGSDDGTSSKADDK</sequence>
<protein>
    <recommendedName>
        <fullName evidence="5">DUF2933 domain-containing protein</fullName>
    </recommendedName>
</protein>
<evidence type="ECO:0000256" key="2">
    <source>
        <dbReference type="SAM" id="Phobius"/>
    </source>
</evidence>
<accession>A0A1A8XYH1</accession>
<organism evidence="3 4">
    <name type="scientific">Candidatus Accumulibacter aalborgensis</name>
    <dbReference type="NCBI Taxonomy" id="1860102"/>
    <lineage>
        <taxon>Bacteria</taxon>
        <taxon>Pseudomonadati</taxon>
        <taxon>Pseudomonadota</taxon>
        <taxon>Betaproteobacteria</taxon>
        <taxon>Candidatus Accumulibacter</taxon>
    </lineage>
</organism>
<dbReference type="Pfam" id="PF11666">
    <property type="entry name" value="DUF2933"/>
    <property type="match status" value="1"/>
</dbReference>
<feature type="transmembrane region" description="Helical" evidence="2">
    <location>
        <begin position="54"/>
        <end position="73"/>
    </location>
</feature>
<keyword evidence="2" id="KW-0812">Transmembrane</keyword>
<proteinExistence type="predicted"/>
<keyword evidence="4" id="KW-1185">Reference proteome</keyword>